<protein>
    <submittedName>
        <fullName evidence="1">AlNc14C419G11511 protein</fullName>
    </submittedName>
</protein>
<dbReference type="HOGENOM" id="CLU_2692943_0_0_1"/>
<reference evidence="1" key="2">
    <citation type="submission" date="2011-02" db="EMBL/GenBank/DDBJ databases">
        <authorList>
            <person name="MacLean D."/>
        </authorList>
    </citation>
    <scope>NUCLEOTIDE SEQUENCE</scope>
</reference>
<proteinExistence type="predicted"/>
<evidence type="ECO:0000313" key="1">
    <source>
        <dbReference type="EMBL" id="CCA26826.1"/>
    </source>
</evidence>
<sequence length="74" mass="8521">MSTKNSRRSSPTNAHISFTIPISICFFQLIRTIMEAILFWSKSLTFNHDENLFNYICIDHLCCGTVHPRMVLSA</sequence>
<dbReference type="EMBL" id="FR824462">
    <property type="protein sequence ID" value="CCA26826.1"/>
    <property type="molecule type" value="Genomic_DNA"/>
</dbReference>
<name>F0WZA8_9STRA</name>
<gene>
    <name evidence="1" type="primary">AlNc14C419G11511</name>
    <name evidence="1" type="ORF">ALNC14_129700</name>
</gene>
<dbReference type="AlphaFoldDB" id="F0WZA8"/>
<accession>F0WZA8</accession>
<organism evidence="1">
    <name type="scientific">Albugo laibachii Nc14</name>
    <dbReference type="NCBI Taxonomy" id="890382"/>
    <lineage>
        <taxon>Eukaryota</taxon>
        <taxon>Sar</taxon>
        <taxon>Stramenopiles</taxon>
        <taxon>Oomycota</taxon>
        <taxon>Peronosporomycetes</taxon>
        <taxon>Albuginales</taxon>
        <taxon>Albuginaceae</taxon>
        <taxon>Albugo</taxon>
    </lineage>
</organism>
<reference evidence="1" key="1">
    <citation type="journal article" date="2011" name="PLoS Biol.">
        <title>Gene gain and loss during evolution of obligate parasitism in the white rust pathogen of Arabidopsis thaliana.</title>
        <authorList>
            <person name="Kemen E."/>
            <person name="Gardiner A."/>
            <person name="Schultz-Larsen T."/>
            <person name="Kemen A.C."/>
            <person name="Balmuth A.L."/>
            <person name="Robert-Seilaniantz A."/>
            <person name="Bailey K."/>
            <person name="Holub E."/>
            <person name="Studholme D.J."/>
            <person name="Maclean D."/>
            <person name="Jones J.D."/>
        </authorList>
    </citation>
    <scope>NUCLEOTIDE SEQUENCE</scope>
</reference>